<reference evidence="11 13" key="1">
    <citation type="submission" date="2016-02" db="EMBL/GenBank/DDBJ databases">
        <title>Draft genome sequence for Clostridium paradoxum JW-YL-7.</title>
        <authorList>
            <person name="Utturkar S.M."/>
            <person name="Lancaster A."/>
            <person name="Poole F.L."/>
            <person name="Adams M.W."/>
            <person name="Brown S.D."/>
        </authorList>
    </citation>
    <scope>NUCLEOTIDE SEQUENCE [LARGE SCALE GENOMIC DNA]</scope>
    <source>
        <strain evidence="11 13">JW-YL-7</strain>
    </source>
</reference>
<dbReference type="InterPro" id="IPR008300">
    <property type="entry name" value="PTAC"/>
</dbReference>
<comment type="catalytic activity">
    <reaction evidence="9 10">
        <text>propanoyl-CoA + phosphate = propanoyl phosphate + CoA</text>
        <dbReference type="Rhea" id="RHEA:28046"/>
        <dbReference type="ChEBI" id="CHEBI:43474"/>
        <dbReference type="ChEBI" id="CHEBI:57287"/>
        <dbReference type="ChEBI" id="CHEBI:57392"/>
        <dbReference type="ChEBI" id="CHEBI:58933"/>
        <dbReference type="EC" id="2.3.1.222"/>
    </reaction>
</comment>
<keyword evidence="6" id="KW-0479">Metal-binding</keyword>
<evidence type="ECO:0000313" key="13">
    <source>
        <dbReference type="Proteomes" id="UP000092605"/>
    </source>
</evidence>
<evidence type="ECO:0000256" key="2">
    <source>
        <dbReference type="ARBA" id="ARBA00007342"/>
    </source>
</evidence>
<dbReference type="Pfam" id="PF06130">
    <property type="entry name" value="PTAC"/>
    <property type="match status" value="1"/>
</dbReference>
<evidence type="ECO:0000313" key="11">
    <source>
        <dbReference type="EMBL" id="KXZ39533.1"/>
    </source>
</evidence>
<evidence type="ECO:0000256" key="4">
    <source>
        <dbReference type="ARBA" id="ARBA00020837"/>
    </source>
</evidence>
<comment type="similarity">
    <text evidence="2 10">Belongs to the PduL family.</text>
</comment>
<keyword evidence="8 10" id="KW-0012">Acyltransferase</keyword>
<evidence type="ECO:0000256" key="5">
    <source>
        <dbReference type="ARBA" id="ARBA00022679"/>
    </source>
</evidence>
<organism evidence="11 13">
    <name type="scientific">Alkalithermobacter thermoalcaliphilus JW-YL-7 = DSM 7308</name>
    <dbReference type="NCBI Taxonomy" id="1121328"/>
    <lineage>
        <taxon>Bacteria</taxon>
        <taxon>Bacillati</taxon>
        <taxon>Bacillota</taxon>
        <taxon>Clostridia</taxon>
        <taxon>Peptostreptococcales</taxon>
        <taxon>Tepidibacteraceae</taxon>
        <taxon>Alkalithermobacter</taxon>
    </lineage>
</organism>
<accession>A0A150FPJ3</accession>
<dbReference type="Proteomes" id="UP000092605">
    <property type="component" value="Unassembled WGS sequence"/>
</dbReference>
<dbReference type="GO" id="GO:0016747">
    <property type="term" value="F:acyltransferase activity, transferring groups other than amino-acyl groups"/>
    <property type="evidence" value="ECO:0007669"/>
    <property type="project" value="InterPro"/>
</dbReference>
<keyword evidence="14" id="KW-1185">Reference proteome</keyword>
<comment type="cofactor">
    <cofactor evidence="1">
        <name>Zn(2+)</name>
        <dbReference type="ChEBI" id="CHEBI:29105"/>
    </cofactor>
</comment>
<dbReference type="GO" id="GO:0046872">
    <property type="term" value="F:metal ion binding"/>
    <property type="evidence" value="ECO:0007669"/>
    <property type="project" value="UniProtKB-KW"/>
</dbReference>
<dbReference type="Proteomes" id="UP000323392">
    <property type="component" value="Unassembled WGS sequence"/>
</dbReference>
<protein>
    <recommendedName>
        <fullName evidence="4 10">Phosphate propanoyltransferase</fullName>
        <ecNumber evidence="3 10">2.3.1.222</ecNumber>
    </recommendedName>
</protein>
<dbReference type="PIRSF" id="PIRSF010130">
    <property type="entry name" value="PduL"/>
    <property type="match status" value="1"/>
</dbReference>
<dbReference type="AlphaFoldDB" id="A0A150FPJ3"/>
<dbReference type="PATRIC" id="fig|1121328.3.peg.610"/>
<dbReference type="PANTHER" id="PTHR39453:SF1">
    <property type="entry name" value="PHOSPHATE PROPANOYLTRANSFERASE"/>
    <property type="match status" value="1"/>
</dbReference>
<comment type="pathway">
    <text evidence="10">Polyol metabolism; 1,2-propanediol degradation.</text>
</comment>
<reference evidence="12 14" key="2">
    <citation type="submission" date="2016-11" db="EMBL/GenBank/DDBJ databases">
        <authorList>
            <person name="Varghese N."/>
            <person name="Submissions S."/>
        </authorList>
    </citation>
    <scope>NUCLEOTIDE SEQUENCE [LARGE SCALE GENOMIC DNA]</scope>
    <source>
        <strain evidence="12 14">DSM 7308</strain>
    </source>
</reference>
<comment type="function">
    <text evidence="10">Involved in 1,2-propanediol (1,2-PD) degradation by catalyzing the conversion of propanoyl-CoA to propanoyl-phosphate.</text>
</comment>
<gene>
    <name evidence="11" type="ORF">JWYL7_0608</name>
    <name evidence="12" type="ORF">SAMN05661008_01752</name>
</gene>
<evidence type="ECO:0000313" key="14">
    <source>
        <dbReference type="Proteomes" id="UP000323392"/>
    </source>
</evidence>
<dbReference type="PANTHER" id="PTHR39453">
    <property type="entry name" value="PHOSPHATE PROPANOYLTRANSFERASE"/>
    <property type="match status" value="1"/>
</dbReference>
<sequence length="189" mass="20648">MKLPIALSNRHIHLSKEHIEILFGEGYELTHFKDLSQPGQYACNEKVDIVGPKGTIKGVRVLGPARPQTQAEISFADGFALGIMPPVRDSGDIEGTPGAKIVGPKGEVELDKGIIAAARHIHMHTTDAEKFNVVDKQRVKIRTFGERAVVFENVLVRVHPSFALEMHVDVEEGNAAGVKNGDMVELIVE</sequence>
<dbReference type="NCBIfam" id="NF011652">
    <property type="entry name" value="PRK15070.1"/>
    <property type="match status" value="1"/>
</dbReference>
<dbReference type="RefSeq" id="WP_066068886.1">
    <property type="nucleotide sequence ID" value="NZ_FRBG01000018.1"/>
</dbReference>
<evidence type="ECO:0000256" key="6">
    <source>
        <dbReference type="ARBA" id="ARBA00022723"/>
    </source>
</evidence>
<dbReference type="UniPathway" id="UPA00621"/>
<evidence type="ECO:0000256" key="3">
    <source>
        <dbReference type="ARBA" id="ARBA00012206"/>
    </source>
</evidence>
<keyword evidence="7" id="KW-0862">Zinc</keyword>
<keyword evidence="5 10" id="KW-0808">Transferase</keyword>
<name>A0A150FPJ3_CLOPD</name>
<comment type="caution">
    <text evidence="11">The sequence shown here is derived from an EMBL/GenBank/DDBJ whole genome shotgun (WGS) entry which is preliminary data.</text>
</comment>
<evidence type="ECO:0000256" key="9">
    <source>
        <dbReference type="ARBA" id="ARBA00047589"/>
    </source>
</evidence>
<dbReference type="EC" id="2.3.1.222" evidence="3 10"/>
<proteinExistence type="inferred from homology"/>
<evidence type="ECO:0000256" key="8">
    <source>
        <dbReference type="ARBA" id="ARBA00023315"/>
    </source>
</evidence>
<dbReference type="STRING" id="1121328.JWYL7_0608"/>
<dbReference type="OrthoDB" id="9784365at2"/>
<dbReference type="GO" id="GO:0051144">
    <property type="term" value="P:1,2-propanediol catabolic process"/>
    <property type="evidence" value="ECO:0007669"/>
    <property type="project" value="UniProtKB-UniPathway"/>
</dbReference>
<dbReference type="EMBL" id="FRBG01000018">
    <property type="protein sequence ID" value="SHL25274.1"/>
    <property type="molecule type" value="Genomic_DNA"/>
</dbReference>
<evidence type="ECO:0000256" key="1">
    <source>
        <dbReference type="ARBA" id="ARBA00001947"/>
    </source>
</evidence>
<dbReference type="EMBL" id="LSFY01000001">
    <property type="protein sequence ID" value="KXZ39533.1"/>
    <property type="molecule type" value="Genomic_DNA"/>
</dbReference>
<evidence type="ECO:0000256" key="10">
    <source>
        <dbReference type="PIRNR" id="PIRNR010130"/>
    </source>
</evidence>
<evidence type="ECO:0000256" key="7">
    <source>
        <dbReference type="ARBA" id="ARBA00022833"/>
    </source>
</evidence>
<evidence type="ECO:0000313" key="12">
    <source>
        <dbReference type="EMBL" id="SHL25274.1"/>
    </source>
</evidence>